<keyword evidence="5 7" id="KW-1133">Transmembrane helix</keyword>
<dbReference type="GO" id="GO:0005524">
    <property type="term" value="F:ATP binding"/>
    <property type="evidence" value="ECO:0007669"/>
    <property type="project" value="UniProtKB-KW"/>
</dbReference>
<accession>A0ABP6Z7Y9</accession>
<evidence type="ECO:0000259" key="8">
    <source>
        <dbReference type="PROSITE" id="PS50893"/>
    </source>
</evidence>
<sequence>MTDPLFGSGLRMDGQWKHHQLAASKVGLWEAVRSLPPLLRFALRLAWDADRRSFLLSTFAQLAQAAGGAAGVLAFNRVFAALLAPSSLEAKTQAALPALLVIGLVAFCGSITRAISTAAGSILASRVQRLTEERLLERVAGVELAILEDSQFRRSLDGAYLGVRATEQLVASLLSALTATTGAVTILGTIGVLHPLLIPLLMLGVAPQSWKAVTVARWEYASTIRSMDQVRQKNILIDLLTDDGAPAEEIRVHGLGDFLLQHYRRLAGTLELERSRLSRAQARVGVLADAGAGVGRVLAFAALLGLLLAGAIPLPAVATAVLAMTKVSSQLSLLLLQFNGLYKHGLLVGDYRACMTRAEHVAIPYGGRDAPRRPGSIRLSGVHFTYPGSDAAALEAVDLELRRGQVVALVGANGSGKSTLAKLIAGLHQPNRGLITWDGQAVADIDRRSLFSRVGWVAQDFQRWPFTARANTTMGRPDAADDNIRLEKAARFAGATAVVEGLPDGWGTLLAREFQGGTELSGGQWQRIALARAHFRNADILICDEPTAALDPITEVEAFDRLMALAGEGQTVLLITHRLGSIRHADRIYVLDHGRMIESGTYDELMALGGQFARMYLTQMDQYQPIDQSNLDLGIDVAPAGPVDRSPGR</sequence>
<dbReference type="Pfam" id="PF00005">
    <property type="entry name" value="ABC_tran"/>
    <property type="match status" value="1"/>
</dbReference>
<dbReference type="InterPro" id="IPR003439">
    <property type="entry name" value="ABC_transporter-like_ATP-bd"/>
</dbReference>
<evidence type="ECO:0000256" key="2">
    <source>
        <dbReference type="ARBA" id="ARBA00022692"/>
    </source>
</evidence>
<keyword evidence="4 9" id="KW-0067">ATP-binding</keyword>
<feature type="transmembrane region" description="Helical" evidence="7">
    <location>
        <begin position="54"/>
        <end position="75"/>
    </location>
</feature>
<dbReference type="SUPFAM" id="SSF52540">
    <property type="entry name" value="P-loop containing nucleoside triphosphate hydrolases"/>
    <property type="match status" value="1"/>
</dbReference>
<evidence type="ECO:0000313" key="9">
    <source>
        <dbReference type="EMBL" id="GAA3600661.1"/>
    </source>
</evidence>
<dbReference type="InterPro" id="IPR027417">
    <property type="entry name" value="P-loop_NTPase"/>
</dbReference>
<reference evidence="10" key="1">
    <citation type="journal article" date="2019" name="Int. J. Syst. Evol. Microbiol.">
        <title>The Global Catalogue of Microorganisms (GCM) 10K type strain sequencing project: providing services to taxonomists for standard genome sequencing and annotation.</title>
        <authorList>
            <consortium name="The Broad Institute Genomics Platform"/>
            <consortium name="The Broad Institute Genome Sequencing Center for Infectious Disease"/>
            <person name="Wu L."/>
            <person name="Ma J."/>
        </authorList>
    </citation>
    <scope>NUCLEOTIDE SEQUENCE [LARGE SCALE GENOMIC DNA]</scope>
    <source>
        <strain evidence="10">JCM 16928</strain>
    </source>
</reference>
<dbReference type="Gene3D" id="1.20.1560.10">
    <property type="entry name" value="ABC transporter type 1, transmembrane domain"/>
    <property type="match status" value="1"/>
</dbReference>
<evidence type="ECO:0000256" key="7">
    <source>
        <dbReference type="SAM" id="Phobius"/>
    </source>
</evidence>
<evidence type="ECO:0000313" key="10">
    <source>
        <dbReference type="Proteomes" id="UP001501222"/>
    </source>
</evidence>
<evidence type="ECO:0000256" key="3">
    <source>
        <dbReference type="ARBA" id="ARBA00022741"/>
    </source>
</evidence>
<dbReference type="Proteomes" id="UP001501222">
    <property type="component" value="Unassembled WGS sequence"/>
</dbReference>
<evidence type="ECO:0000256" key="1">
    <source>
        <dbReference type="ARBA" id="ARBA00004651"/>
    </source>
</evidence>
<comment type="caution">
    <text evidence="9">The sequence shown here is derived from an EMBL/GenBank/DDBJ whole genome shotgun (WGS) entry which is preliminary data.</text>
</comment>
<keyword evidence="3" id="KW-0547">Nucleotide-binding</keyword>
<keyword evidence="10" id="KW-1185">Reference proteome</keyword>
<proteinExistence type="predicted"/>
<name>A0ABP6Z7Y9_9ACTN</name>
<feature type="transmembrane region" description="Helical" evidence="7">
    <location>
        <begin position="95"/>
        <end position="124"/>
    </location>
</feature>
<dbReference type="RefSeq" id="WP_344850619.1">
    <property type="nucleotide sequence ID" value="NZ_BAABAA010000030.1"/>
</dbReference>
<evidence type="ECO:0000256" key="6">
    <source>
        <dbReference type="ARBA" id="ARBA00023136"/>
    </source>
</evidence>
<dbReference type="PROSITE" id="PS50893">
    <property type="entry name" value="ABC_TRANSPORTER_2"/>
    <property type="match status" value="1"/>
</dbReference>
<evidence type="ECO:0000256" key="5">
    <source>
        <dbReference type="ARBA" id="ARBA00022989"/>
    </source>
</evidence>
<dbReference type="InterPro" id="IPR036640">
    <property type="entry name" value="ABC1_TM_sf"/>
</dbReference>
<keyword evidence="6 7" id="KW-0472">Membrane</keyword>
<dbReference type="Gene3D" id="3.40.50.300">
    <property type="entry name" value="P-loop containing nucleotide triphosphate hydrolases"/>
    <property type="match status" value="1"/>
</dbReference>
<organism evidence="9 10">
    <name type="scientific">Kribbella ginsengisoli</name>
    <dbReference type="NCBI Taxonomy" id="363865"/>
    <lineage>
        <taxon>Bacteria</taxon>
        <taxon>Bacillati</taxon>
        <taxon>Actinomycetota</taxon>
        <taxon>Actinomycetes</taxon>
        <taxon>Propionibacteriales</taxon>
        <taxon>Kribbellaceae</taxon>
        <taxon>Kribbella</taxon>
    </lineage>
</organism>
<dbReference type="PANTHER" id="PTHR24221">
    <property type="entry name" value="ATP-BINDING CASSETTE SUB-FAMILY B"/>
    <property type="match status" value="1"/>
</dbReference>
<keyword evidence="2 7" id="KW-0812">Transmembrane</keyword>
<dbReference type="SMART" id="SM00382">
    <property type="entry name" value="AAA"/>
    <property type="match status" value="1"/>
</dbReference>
<dbReference type="PANTHER" id="PTHR24221:SF646">
    <property type="entry name" value="HAEMOLYSIN SECRETION ATP-BINDING PROTEIN"/>
    <property type="match status" value="1"/>
</dbReference>
<dbReference type="EMBL" id="BAABAA010000030">
    <property type="protein sequence ID" value="GAA3600661.1"/>
    <property type="molecule type" value="Genomic_DNA"/>
</dbReference>
<dbReference type="SUPFAM" id="SSF90123">
    <property type="entry name" value="ABC transporter transmembrane region"/>
    <property type="match status" value="1"/>
</dbReference>
<feature type="transmembrane region" description="Helical" evidence="7">
    <location>
        <begin position="297"/>
        <end position="323"/>
    </location>
</feature>
<evidence type="ECO:0000256" key="4">
    <source>
        <dbReference type="ARBA" id="ARBA00022840"/>
    </source>
</evidence>
<dbReference type="InterPro" id="IPR039421">
    <property type="entry name" value="Type_1_exporter"/>
</dbReference>
<protein>
    <submittedName>
        <fullName evidence="9">ABC transporter ATP-binding protein</fullName>
    </submittedName>
</protein>
<feature type="domain" description="ABC transporter" evidence="8">
    <location>
        <begin position="377"/>
        <end position="618"/>
    </location>
</feature>
<gene>
    <name evidence="9" type="ORF">GCM10022235_85780</name>
</gene>
<dbReference type="InterPro" id="IPR003593">
    <property type="entry name" value="AAA+_ATPase"/>
</dbReference>
<comment type="subcellular location">
    <subcellularLocation>
        <location evidence="1">Cell membrane</location>
        <topology evidence="1">Multi-pass membrane protein</topology>
    </subcellularLocation>
</comment>